<feature type="chain" id="PRO_5013295581" description="GLPGLI family protein" evidence="1">
    <location>
        <begin position="24"/>
        <end position="196"/>
    </location>
</feature>
<feature type="signal peptide" evidence="1">
    <location>
        <begin position="1"/>
        <end position="23"/>
    </location>
</feature>
<dbReference type="Pfam" id="PF19630">
    <property type="entry name" value="DUF6134"/>
    <property type="match status" value="1"/>
</dbReference>
<gene>
    <name evidence="2" type="ORF">SAMN04488128_1021647</name>
</gene>
<keyword evidence="1" id="KW-0732">Signal</keyword>
<dbReference type="EMBL" id="FUWZ01000002">
    <property type="protein sequence ID" value="SKA21688.1"/>
    <property type="molecule type" value="Genomic_DNA"/>
</dbReference>
<evidence type="ECO:0000313" key="3">
    <source>
        <dbReference type="Proteomes" id="UP000190367"/>
    </source>
</evidence>
<evidence type="ECO:0000256" key="1">
    <source>
        <dbReference type="SAM" id="SignalP"/>
    </source>
</evidence>
<dbReference type="Proteomes" id="UP000190367">
    <property type="component" value="Unassembled WGS sequence"/>
</dbReference>
<organism evidence="2 3">
    <name type="scientific">Chitinophaga eiseniae</name>
    <dbReference type="NCBI Taxonomy" id="634771"/>
    <lineage>
        <taxon>Bacteria</taxon>
        <taxon>Pseudomonadati</taxon>
        <taxon>Bacteroidota</taxon>
        <taxon>Chitinophagia</taxon>
        <taxon>Chitinophagales</taxon>
        <taxon>Chitinophagaceae</taxon>
        <taxon>Chitinophaga</taxon>
    </lineage>
</organism>
<evidence type="ECO:0000313" key="2">
    <source>
        <dbReference type="EMBL" id="SKA21688.1"/>
    </source>
</evidence>
<proteinExistence type="predicted"/>
<keyword evidence="3" id="KW-1185">Reference proteome</keyword>
<dbReference type="AlphaFoldDB" id="A0A1T4S178"/>
<protein>
    <recommendedName>
        <fullName evidence="4">GLPGLI family protein</fullName>
    </recommendedName>
</protein>
<dbReference type="PROSITE" id="PS51257">
    <property type="entry name" value="PROKAR_LIPOPROTEIN"/>
    <property type="match status" value="1"/>
</dbReference>
<dbReference type="InterPro" id="IPR045767">
    <property type="entry name" value="DUF6134"/>
</dbReference>
<name>A0A1T4S178_9BACT</name>
<accession>A0A1T4S178</accession>
<dbReference type="STRING" id="634771.SAMN04488128_1021647"/>
<evidence type="ECO:0008006" key="4">
    <source>
        <dbReference type="Google" id="ProtNLM"/>
    </source>
</evidence>
<dbReference type="RefSeq" id="WP_143312956.1">
    <property type="nucleotide sequence ID" value="NZ_FUWZ01000002.1"/>
</dbReference>
<reference evidence="3" key="1">
    <citation type="submission" date="2017-02" db="EMBL/GenBank/DDBJ databases">
        <authorList>
            <person name="Varghese N."/>
            <person name="Submissions S."/>
        </authorList>
    </citation>
    <scope>NUCLEOTIDE SEQUENCE [LARGE SCALE GENOMIC DNA]</scope>
    <source>
        <strain evidence="3">DSM 22224</strain>
    </source>
</reference>
<sequence length="196" mass="21512">MKCLFRVLLCVATVAVSCPPAHAQTTTFEVRIANHAVGTIEAQRKVTGSAKSITIKTRIQTLLAKVNSDILNEYDNNVLTLARSTRVAGKKGEDKETTTRRNGNDYTVLLNGARSVIDNTEIAHCVADLYFSEPKQVSRIFSEALGKFLPLRALGSGQYELGLPEGKKNIYKYTNGVLTEVEVNHTLGRALFVKTI</sequence>
<dbReference type="OrthoDB" id="1121030at2"/>